<dbReference type="CDD" id="cd00342">
    <property type="entry name" value="gram_neg_porins"/>
    <property type="match status" value="1"/>
</dbReference>
<accession>A0AAQ1HIZ7</accession>
<dbReference type="GO" id="GO:0016020">
    <property type="term" value="C:membrane"/>
    <property type="evidence" value="ECO:0007669"/>
    <property type="project" value="InterPro"/>
</dbReference>
<feature type="domain" description="Porin" evidence="2">
    <location>
        <begin position="15"/>
        <end position="350"/>
    </location>
</feature>
<keyword evidence="1" id="KW-0732">Signal</keyword>
<name>A0AAQ1HIZ7_9PSED</name>
<dbReference type="Gene3D" id="2.40.160.10">
    <property type="entry name" value="Porin"/>
    <property type="match status" value="1"/>
</dbReference>
<dbReference type="GO" id="GO:0015288">
    <property type="term" value="F:porin activity"/>
    <property type="evidence" value="ECO:0007669"/>
    <property type="project" value="InterPro"/>
</dbReference>
<dbReference type="SUPFAM" id="SSF56935">
    <property type="entry name" value="Porins"/>
    <property type="match status" value="1"/>
</dbReference>
<organism evidence="3 4">
    <name type="scientific">Pseudomonas citronellolis</name>
    <dbReference type="NCBI Taxonomy" id="53408"/>
    <lineage>
        <taxon>Bacteria</taxon>
        <taxon>Pseudomonadati</taxon>
        <taxon>Pseudomonadota</taxon>
        <taxon>Gammaproteobacteria</taxon>
        <taxon>Pseudomonadales</taxon>
        <taxon>Pseudomonadaceae</taxon>
        <taxon>Pseudomonas</taxon>
    </lineage>
</organism>
<protein>
    <submittedName>
        <fullName evidence="3">Outer membrane protein (Porin)</fullName>
    </submittedName>
</protein>
<feature type="signal peptide" evidence="1">
    <location>
        <begin position="1"/>
        <end position="27"/>
    </location>
</feature>
<dbReference type="InterPro" id="IPR033900">
    <property type="entry name" value="Gram_neg_porin_domain"/>
</dbReference>
<dbReference type="Pfam" id="PF13609">
    <property type="entry name" value="Porin_4"/>
    <property type="match status" value="1"/>
</dbReference>
<evidence type="ECO:0000313" key="3">
    <source>
        <dbReference type="EMBL" id="SFC01643.1"/>
    </source>
</evidence>
<dbReference type="AlphaFoldDB" id="A0AAQ1HIZ7"/>
<feature type="chain" id="PRO_5042854482" evidence="1">
    <location>
        <begin position="28"/>
        <end position="380"/>
    </location>
</feature>
<evidence type="ECO:0000256" key="1">
    <source>
        <dbReference type="SAM" id="SignalP"/>
    </source>
</evidence>
<reference evidence="3 4" key="1">
    <citation type="submission" date="2016-10" db="EMBL/GenBank/DDBJ databases">
        <authorList>
            <person name="Varghese N."/>
            <person name="Submissions S."/>
        </authorList>
    </citation>
    <scope>NUCLEOTIDE SEQUENCE [LARGE SCALE GENOMIC DNA]</scope>
    <source>
        <strain evidence="3 4">LMG 18378</strain>
    </source>
</reference>
<proteinExistence type="predicted"/>
<dbReference type="EMBL" id="FOLS01000002">
    <property type="protein sequence ID" value="SFC01643.1"/>
    <property type="molecule type" value="Genomic_DNA"/>
</dbReference>
<keyword evidence="4" id="KW-1185">Reference proteome</keyword>
<dbReference type="InterPro" id="IPR023614">
    <property type="entry name" value="Porin_dom_sf"/>
</dbReference>
<evidence type="ECO:0000313" key="4">
    <source>
        <dbReference type="Proteomes" id="UP000183385"/>
    </source>
</evidence>
<dbReference type="Proteomes" id="UP000183385">
    <property type="component" value="Unassembled WGS sequence"/>
</dbReference>
<sequence>MHTQAHHRKPSPFLLAALLAAPFAAQAEGFPGIGRIASGFGYYNIDKGFDDKARVYGTLDVFSDYHDSGHHSGWRLEGGGAWTNKLGLYLRKALDEDTVLEADVEEGFNLNGQALDQHWKQVGALRLALVALRTRHYGKLELGKTYNMSTPTYADPFLAVYGSPYTFLTLPPRGKGAYYLDVRPKHTLAYTTPSYHGFSLGSAMSFGFDDAASSGRTVRGKGVSLQYRDSRLILLGSYNDYLSDPWDDGGRSRQTHNVFKSASAFYDFGPFSSNLTWQRQDVDYHGTPSMTAWTLGFMLPVGERDLARLVATRRNVDSGEQDATGVMLGYDHFLRPNLALYGRVALIDNQRQAAVSYAGIPVEQTGDDPSSVAIGIYYHF</sequence>
<evidence type="ECO:0000259" key="2">
    <source>
        <dbReference type="Pfam" id="PF13609"/>
    </source>
</evidence>
<dbReference type="RefSeq" id="WP_371857774.1">
    <property type="nucleotide sequence ID" value="NZ_FOLS01000002.1"/>
</dbReference>
<gene>
    <name evidence="3" type="ORF">SAMN05216577_102116</name>
</gene>
<comment type="caution">
    <text evidence="3">The sequence shown here is derived from an EMBL/GenBank/DDBJ whole genome shotgun (WGS) entry which is preliminary data.</text>
</comment>